<dbReference type="GO" id="GO:0106274">
    <property type="term" value="F:NAD+-protein-arginine ADP-ribosyltransferase activity"/>
    <property type="evidence" value="ECO:0007669"/>
    <property type="project" value="UniProtKB-EC"/>
</dbReference>
<sequence length="313" mass="34715">MASGITARMECWSVNPSLLILLTGLLHTVTAVEIKLDMAPDAVDATFSECRDKMMQNVTAPGGLLQEELEASKDFADMWRSHSVTCEKQIYGGRAHHLAALQAYGNSRVQFRKMFNRLVQTKGSNSTTYINEFPFKSLHFLLTDALRLLNPGKTCSTVYFGTKKQYTAENGTEVRFGRFIAASIDMSHETEAAESEEGTLFKISSCSVVNVENYTCNSEEIEQLISPTEVFRVQNIEADSTEDVDYKIITLTHSRFLSNHDCYLFPSSPTPLPTARETLSNMPAGGSSSPLLSSMVLALMASFLSLYYCTITQ</sequence>
<evidence type="ECO:0000313" key="9">
    <source>
        <dbReference type="Ensembl" id="ENSPNAP00000038464.1"/>
    </source>
</evidence>
<organism evidence="9 10">
    <name type="scientific">Pygocentrus nattereri</name>
    <name type="common">Red-bellied piranha</name>
    <dbReference type="NCBI Taxonomy" id="42514"/>
    <lineage>
        <taxon>Eukaryota</taxon>
        <taxon>Metazoa</taxon>
        <taxon>Chordata</taxon>
        <taxon>Craniata</taxon>
        <taxon>Vertebrata</taxon>
        <taxon>Euteleostomi</taxon>
        <taxon>Actinopterygii</taxon>
        <taxon>Neopterygii</taxon>
        <taxon>Teleostei</taxon>
        <taxon>Ostariophysi</taxon>
        <taxon>Characiformes</taxon>
        <taxon>Characoidei</taxon>
        <taxon>Pygocentrus</taxon>
    </lineage>
</organism>
<evidence type="ECO:0000256" key="3">
    <source>
        <dbReference type="ARBA" id="ARBA00022679"/>
    </source>
</evidence>
<dbReference type="GO" id="GO:0003950">
    <property type="term" value="F:NAD+ poly-ADP-ribosyltransferase activity"/>
    <property type="evidence" value="ECO:0007669"/>
    <property type="project" value="TreeGrafter"/>
</dbReference>
<feature type="transmembrane region" description="Helical" evidence="8">
    <location>
        <begin position="291"/>
        <end position="309"/>
    </location>
</feature>
<keyword evidence="3 7" id="KW-0808">Transferase</keyword>
<evidence type="ECO:0000256" key="5">
    <source>
        <dbReference type="ARBA" id="ARBA00022857"/>
    </source>
</evidence>
<dbReference type="InterPro" id="IPR000768">
    <property type="entry name" value="ART"/>
</dbReference>
<evidence type="ECO:0000256" key="1">
    <source>
        <dbReference type="ARBA" id="ARBA00009558"/>
    </source>
</evidence>
<dbReference type="GeneTree" id="ENSGT01030000234601"/>
<dbReference type="PROSITE" id="PS51996">
    <property type="entry name" value="TR_MART"/>
    <property type="match status" value="1"/>
</dbReference>
<keyword evidence="5 7" id="KW-0521">NADP</keyword>
<dbReference type="Proteomes" id="UP001501920">
    <property type="component" value="Chromosome 22"/>
</dbReference>
<dbReference type="PROSITE" id="PS01291">
    <property type="entry name" value="ART"/>
    <property type="match status" value="1"/>
</dbReference>
<comment type="similarity">
    <text evidence="1 7">Belongs to the Arg-specific ADP-ribosyltransferase family.</text>
</comment>
<accession>A0AAR2IKE5</accession>
<keyword evidence="8" id="KW-0472">Membrane</keyword>
<protein>
    <recommendedName>
        <fullName evidence="7">NAD(P)(+)--arginine ADP-ribosyltransferase</fullName>
        <ecNumber evidence="7">2.4.2.31</ecNumber>
    </recommendedName>
    <alternativeName>
        <fullName evidence="7">Mono(ADP-ribosyl)transferase</fullName>
    </alternativeName>
</protein>
<keyword evidence="7" id="KW-0732">Signal</keyword>
<dbReference type="Gene3D" id="3.90.176.10">
    <property type="entry name" value="Toxin ADP-ribosyltransferase, Chain A, domain 1"/>
    <property type="match status" value="1"/>
</dbReference>
<keyword evidence="8" id="KW-1133">Transmembrane helix</keyword>
<evidence type="ECO:0000256" key="7">
    <source>
        <dbReference type="RuleBase" id="RU361228"/>
    </source>
</evidence>
<feature type="signal peptide" evidence="7">
    <location>
        <begin position="1"/>
        <end position="31"/>
    </location>
</feature>
<evidence type="ECO:0000256" key="6">
    <source>
        <dbReference type="ARBA" id="ARBA00047597"/>
    </source>
</evidence>
<dbReference type="SUPFAM" id="SSF56399">
    <property type="entry name" value="ADP-ribosylation"/>
    <property type="match status" value="1"/>
</dbReference>
<dbReference type="PRINTS" id="PR00970">
    <property type="entry name" value="RIBTRNSFRASE"/>
</dbReference>
<reference evidence="9 10" key="1">
    <citation type="submission" date="2020-10" db="EMBL/GenBank/DDBJ databases">
        <title>Pygocentrus nattereri (red-bellied piranha) genome, fPygNat1, primary haplotype.</title>
        <authorList>
            <person name="Myers G."/>
            <person name="Meyer A."/>
            <person name="Karagic N."/>
            <person name="Pippel M."/>
            <person name="Winkler S."/>
            <person name="Tracey A."/>
            <person name="Wood J."/>
            <person name="Formenti G."/>
            <person name="Howe K."/>
            <person name="Fedrigo O."/>
            <person name="Jarvis E.D."/>
        </authorList>
    </citation>
    <scope>NUCLEOTIDE SEQUENCE [LARGE SCALE GENOMIC DNA]</scope>
</reference>
<evidence type="ECO:0000313" key="10">
    <source>
        <dbReference type="Proteomes" id="UP001501920"/>
    </source>
</evidence>
<comment type="catalytic activity">
    <reaction evidence="6 7">
        <text>L-arginyl-[protein] + NAD(+) = N(omega)-(ADP-D-ribosyl)-L-arginyl-[protein] + nicotinamide + H(+)</text>
        <dbReference type="Rhea" id="RHEA:19149"/>
        <dbReference type="Rhea" id="RHEA-COMP:10532"/>
        <dbReference type="Rhea" id="RHEA-COMP:15087"/>
        <dbReference type="ChEBI" id="CHEBI:15378"/>
        <dbReference type="ChEBI" id="CHEBI:17154"/>
        <dbReference type="ChEBI" id="CHEBI:29965"/>
        <dbReference type="ChEBI" id="CHEBI:57540"/>
        <dbReference type="ChEBI" id="CHEBI:142554"/>
        <dbReference type="EC" id="2.4.2.31"/>
    </reaction>
</comment>
<dbReference type="GO" id="GO:0016779">
    <property type="term" value="F:nucleotidyltransferase activity"/>
    <property type="evidence" value="ECO:0007669"/>
    <property type="project" value="UniProtKB-KW"/>
</dbReference>
<keyword evidence="2 7" id="KW-0328">Glycosyltransferase</keyword>
<dbReference type="AlphaFoldDB" id="A0AAR2IKE5"/>
<evidence type="ECO:0000256" key="4">
    <source>
        <dbReference type="ARBA" id="ARBA00022695"/>
    </source>
</evidence>
<name>A0AAR2IKE5_PYGNA</name>
<dbReference type="Pfam" id="PF01129">
    <property type="entry name" value="ART"/>
    <property type="match status" value="1"/>
</dbReference>
<dbReference type="Ensembl" id="ENSPNAT00000071704.1">
    <property type="protein sequence ID" value="ENSPNAP00000038464.1"/>
    <property type="gene ID" value="ENSPNAG00000008248.2"/>
</dbReference>
<reference evidence="9" key="2">
    <citation type="submission" date="2025-08" db="UniProtKB">
        <authorList>
            <consortium name="Ensembl"/>
        </authorList>
    </citation>
    <scope>IDENTIFICATION</scope>
</reference>
<dbReference type="PANTHER" id="PTHR10339:SF27">
    <property type="entry name" value="NAD(P)(+)--ARGININE ADP-RIBOSYLTRANSFERASE"/>
    <property type="match status" value="1"/>
</dbReference>
<feature type="chain" id="PRO_5043111534" description="NAD(P)(+)--arginine ADP-ribosyltransferase" evidence="7">
    <location>
        <begin position="32"/>
        <end position="313"/>
    </location>
</feature>
<evidence type="ECO:0000256" key="8">
    <source>
        <dbReference type="SAM" id="Phobius"/>
    </source>
</evidence>
<proteinExistence type="inferred from homology"/>
<reference evidence="9" key="3">
    <citation type="submission" date="2025-09" db="UniProtKB">
        <authorList>
            <consortium name="Ensembl"/>
        </authorList>
    </citation>
    <scope>IDENTIFICATION</scope>
</reference>
<dbReference type="EC" id="2.4.2.31" evidence="7"/>
<keyword evidence="4" id="KW-0548">Nucleotidyltransferase</keyword>
<keyword evidence="10" id="KW-1185">Reference proteome</keyword>
<dbReference type="PANTHER" id="PTHR10339">
    <property type="entry name" value="ADP-RIBOSYLTRANSFERASE"/>
    <property type="match status" value="1"/>
</dbReference>
<keyword evidence="8" id="KW-0812">Transmembrane</keyword>
<evidence type="ECO:0000256" key="2">
    <source>
        <dbReference type="ARBA" id="ARBA00022676"/>
    </source>
</evidence>
<keyword evidence="7" id="KW-0520">NAD</keyword>
<dbReference type="InterPro" id="IPR050999">
    <property type="entry name" value="ADP-ribosyltransferase_ARG"/>
</dbReference>